<dbReference type="EMBL" id="BIFT01000001">
    <property type="protein sequence ID" value="GCE28447.1"/>
    <property type="molecule type" value="Genomic_DNA"/>
</dbReference>
<dbReference type="OrthoDB" id="3378501at2"/>
<comment type="caution">
    <text evidence="1">The sequence shown here is derived from an EMBL/GenBank/DDBJ whole genome shotgun (WGS) entry which is preliminary data.</text>
</comment>
<organism evidence="1 2">
    <name type="scientific">Dictyobacter alpinus</name>
    <dbReference type="NCBI Taxonomy" id="2014873"/>
    <lineage>
        <taxon>Bacteria</taxon>
        <taxon>Bacillati</taxon>
        <taxon>Chloroflexota</taxon>
        <taxon>Ktedonobacteria</taxon>
        <taxon>Ktedonobacterales</taxon>
        <taxon>Dictyobacteraceae</taxon>
        <taxon>Dictyobacter</taxon>
    </lineage>
</organism>
<sequence>MGVNIQRFAEDDFCYLSTVGRQSGRVHTIEIWFAAQDETLYLLSGGRDKSDWVKNIQQQSEVQIKLGDEHYQGEAHIIEADSAEDTLARQLVADKYVPRSSDDLTEWSRDSLPIAIVIRNRIQ</sequence>
<name>A0A402BAZ1_9CHLR</name>
<protein>
    <recommendedName>
        <fullName evidence="3">Nitroreductase</fullName>
    </recommendedName>
</protein>
<dbReference type="Pfam" id="PF04075">
    <property type="entry name" value="F420H2_quin_red"/>
    <property type="match status" value="1"/>
</dbReference>
<reference evidence="2" key="1">
    <citation type="submission" date="2018-12" db="EMBL/GenBank/DDBJ databases">
        <title>Tengunoibacter tsumagoiensis gen. nov., sp. nov., Dictyobacter kobayashii sp. nov., D. alpinus sp. nov., and D. joshuensis sp. nov. and description of Dictyobacteraceae fam. nov. within the order Ktedonobacterales isolated from Tengu-no-mugimeshi.</title>
        <authorList>
            <person name="Wang C.M."/>
            <person name="Zheng Y."/>
            <person name="Sakai Y."/>
            <person name="Toyoda A."/>
            <person name="Minakuchi Y."/>
            <person name="Abe K."/>
            <person name="Yokota A."/>
            <person name="Yabe S."/>
        </authorList>
    </citation>
    <scope>NUCLEOTIDE SEQUENCE [LARGE SCALE GENOMIC DNA]</scope>
    <source>
        <strain evidence="2">Uno16</strain>
    </source>
</reference>
<dbReference type="SUPFAM" id="SSF50475">
    <property type="entry name" value="FMN-binding split barrel"/>
    <property type="match status" value="1"/>
</dbReference>
<dbReference type="AlphaFoldDB" id="A0A402BAZ1"/>
<evidence type="ECO:0000313" key="2">
    <source>
        <dbReference type="Proteomes" id="UP000287171"/>
    </source>
</evidence>
<evidence type="ECO:0000313" key="1">
    <source>
        <dbReference type="EMBL" id="GCE28447.1"/>
    </source>
</evidence>
<dbReference type="InterPro" id="IPR004378">
    <property type="entry name" value="F420H2_quin_Rdtase"/>
</dbReference>
<evidence type="ECO:0008006" key="3">
    <source>
        <dbReference type="Google" id="ProtNLM"/>
    </source>
</evidence>
<dbReference type="Gene3D" id="2.30.110.10">
    <property type="entry name" value="Electron Transport, Fmn-binding Protein, Chain A"/>
    <property type="match status" value="1"/>
</dbReference>
<accession>A0A402BAZ1</accession>
<gene>
    <name evidence="1" type="ORF">KDA_39310</name>
</gene>
<dbReference type="InterPro" id="IPR012349">
    <property type="entry name" value="Split_barrel_FMN-bd"/>
</dbReference>
<proteinExistence type="predicted"/>
<dbReference type="RefSeq" id="WP_126628663.1">
    <property type="nucleotide sequence ID" value="NZ_BIFT01000001.1"/>
</dbReference>
<dbReference type="Proteomes" id="UP000287171">
    <property type="component" value="Unassembled WGS sequence"/>
</dbReference>
<keyword evidence="2" id="KW-1185">Reference proteome</keyword>
<dbReference type="GO" id="GO:0016491">
    <property type="term" value="F:oxidoreductase activity"/>
    <property type="evidence" value="ECO:0007669"/>
    <property type="project" value="InterPro"/>
</dbReference>